<dbReference type="InterPro" id="IPR052288">
    <property type="entry name" value="GH45_Enzymes"/>
</dbReference>
<protein>
    <recommendedName>
        <fullName evidence="3">cellulase</fullName>
        <ecNumber evidence="3">3.2.1.4</ecNumber>
    </recommendedName>
</protein>
<evidence type="ECO:0000313" key="12">
    <source>
        <dbReference type="Proteomes" id="UP000024837"/>
    </source>
</evidence>
<dbReference type="PANTHER" id="PTHR39730:SF1">
    <property type="entry name" value="ENDOGLUCANASE 1"/>
    <property type="match status" value="1"/>
</dbReference>
<feature type="domain" description="Glycosyl hydrolases family 45 active site" evidence="10">
    <location>
        <begin position="36"/>
        <end position="213"/>
    </location>
</feature>
<dbReference type="Pfam" id="PF02015">
    <property type="entry name" value="Glyco_hydro_45"/>
    <property type="match status" value="1"/>
</dbReference>
<dbReference type="Gene3D" id="2.40.40.10">
    <property type="entry name" value="RlpA-like domain"/>
    <property type="match status" value="1"/>
</dbReference>
<comment type="catalytic activity">
    <reaction evidence="1">
        <text>Endohydrolysis of (1-&gt;4)-beta-D-glucosidic linkages in cellulose, lichenin and cereal beta-D-glucans.</text>
        <dbReference type="EC" id="3.2.1.4"/>
    </reaction>
</comment>
<dbReference type="GO" id="GO:0008810">
    <property type="term" value="F:cellulase activity"/>
    <property type="evidence" value="ECO:0007669"/>
    <property type="project" value="UniProtKB-EC"/>
</dbReference>
<organism evidence="11 12">
    <name type="scientific">Drechslerella stenobrocha 248</name>
    <dbReference type="NCBI Taxonomy" id="1043628"/>
    <lineage>
        <taxon>Eukaryota</taxon>
        <taxon>Fungi</taxon>
        <taxon>Dikarya</taxon>
        <taxon>Ascomycota</taxon>
        <taxon>Pezizomycotina</taxon>
        <taxon>Orbiliomycetes</taxon>
        <taxon>Orbiliales</taxon>
        <taxon>Orbiliaceae</taxon>
        <taxon>Drechslerella</taxon>
    </lineage>
</organism>
<dbReference type="InterPro" id="IPR036908">
    <property type="entry name" value="RlpA-like_sf"/>
</dbReference>
<evidence type="ECO:0000256" key="9">
    <source>
        <dbReference type="SAM" id="SignalP"/>
    </source>
</evidence>
<evidence type="ECO:0000259" key="10">
    <source>
        <dbReference type="Pfam" id="PF02015"/>
    </source>
</evidence>
<dbReference type="OrthoDB" id="10035502at2759"/>
<keyword evidence="4" id="KW-0378">Hydrolase</keyword>
<evidence type="ECO:0000256" key="4">
    <source>
        <dbReference type="ARBA" id="ARBA00022801"/>
    </source>
</evidence>
<dbReference type="InterPro" id="IPR000334">
    <property type="entry name" value="Glyco_hydro_45"/>
</dbReference>
<dbReference type="EMBL" id="KI966407">
    <property type="protein sequence ID" value="EWC47877.1"/>
    <property type="molecule type" value="Genomic_DNA"/>
</dbReference>
<evidence type="ECO:0000313" key="11">
    <source>
        <dbReference type="EMBL" id="EWC47877.1"/>
    </source>
</evidence>
<dbReference type="SUPFAM" id="SSF50685">
    <property type="entry name" value="Barwin-like endoglucanases"/>
    <property type="match status" value="1"/>
</dbReference>
<accession>W7I5X6</accession>
<evidence type="ECO:0000256" key="2">
    <source>
        <dbReference type="ARBA" id="ARBA00007793"/>
    </source>
</evidence>
<evidence type="ECO:0000256" key="6">
    <source>
        <dbReference type="ARBA" id="ARBA00023277"/>
    </source>
</evidence>
<dbReference type="PANTHER" id="PTHR39730">
    <property type="entry name" value="ENDOGLUCANASE 1"/>
    <property type="match status" value="1"/>
</dbReference>
<comment type="similarity">
    <text evidence="2">Belongs to the glycosyl hydrolase 45 (cellulase K) family.</text>
</comment>
<dbReference type="AlphaFoldDB" id="W7I5X6"/>
<dbReference type="GO" id="GO:0030245">
    <property type="term" value="P:cellulose catabolic process"/>
    <property type="evidence" value="ECO:0007669"/>
    <property type="project" value="UniProtKB-KW"/>
</dbReference>
<reference evidence="11 12" key="1">
    <citation type="submission" date="2013-05" db="EMBL/GenBank/DDBJ databases">
        <title>Drechslerella stenobrocha genome reveals carnivorous origination and mechanical trapping mechanism of predatory fungi.</title>
        <authorList>
            <person name="Liu X."/>
            <person name="Zhang W."/>
            <person name="Liu K."/>
        </authorList>
    </citation>
    <scope>NUCLEOTIDE SEQUENCE [LARGE SCALE GENOMIC DNA]</scope>
    <source>
        <strain evidence="11 12">248</strain>
    </source>
</reference>
<dbReference type="Proteomes" id="UP000024837">
    <property type="component" value="Unassembled WGS sequence"/>
</dbReference>
<gene>
    <name evidence="11" type="ORF">DRE_02759</name>
</gene>
<dbReference type="EC" id="3.2.1.4" evidence="3"/>
<evidence type="ECO:0000256" key="7">
    <source>
        <dbReference type="ARBA" id="ARBA00023295"/>
    </source>
</evidence>
<evidence type="ECO:0000256" key="5">
    <source>
        <dbReference type="ARBA" id="ARBA00023001"/>
    </source>
</evidence>
<proteinExistence type="inferred from homology"/>
<evidence type="ECO:0000256" key="1">
    <source>
        <dbReference type="ARBA" id="ARBA00000966"/>
    </source>
</evidence>
<feature type="chain" id="PRO_5004893342" description="cellulase" evidence="9">
    <location>
        <begin position="24"/>
        <end position="233"/>
    </location>
</feature>
<keyword evidence="12" id="KW-1185">Reference proteome</keyword>
<sequence length="233" mass="25198">MPLLLSLIVFCVLLAGLPSLTPAATTSATQGVALTSLYWDCCKASCSWEDHGSFVGNPVNTCGINGTRQTDWNLGSGCGDGESFSCQDQTPWSVNNTFSYGFVGALIDGYLERTWCCGCYELEFTTAPVKGKRIVVQASNSNYDSTGHSVFNIGIPGGYDYASACAKQFGQSDINGKENDGVLTRDQCDLLPDTLRSGCYWRFDWLLNARKPNLLTDHDFVVPPGSGRLALLN</sequence>
<name>W7I5X6_9PEZI</name>
<dbReference type="HOGENOM" id="CLU_045022_2_0_1"/>
<keyword evidence="7" id="KW-0326">Glycosidase</keyword>
<feature type="signal peptide" evidence="9">
    <location>
        <begin position="1"/>
        <end position="23"/>
    </location>
</feature>
<keyword evidence="8" id="KW-0624">Polysaccharide degradation</keyword>
<keyword evidence="5" id="KW-0136">Cellulose degradation</keyword>
<keyword evidence="9" id="KW-0732">Signal</keyword>
<evidence type="ECO:0000256" key="3">
    <source>
        <dbReference type="ARBA" id="ARBA00012601"/>
    </source>
</evidence>
<evidence type="ECO:0000256" key="8">
    <source>
        <dbReference type="ARBA" id="ARBA00023326"/>
    </source>
</evidence>
<keyword evidence="6" id="KW-0119">Carbohydrate metabolism</keyword>